<evidence type="ECO:0000256" key="3">
    <source>
        <dbReference type="SAM" id="Phobius"/>
    </source>
</evidence>
<keyword evidence="5" id="KW-1185">Reference proteome</keyword>
<accession>A0AAN8VU79</accession>
<keyword evidence="2" id="KW-0560">Oxidoreductase</keyword>
<dbReference type="Pfam" id="PF00106">
    <property type="entry name" value="adh_short"/>
    <property type="match status" value="1"/>
</dbReference>
<protein>
    <submittedName>
        <fullName evidence="4">Uncharacterized protein</fullName>
    </submittedName>
</protein>
<sequence length="321" mass="34722">MKGRKINDVLVGSLTALLRAQCTSIRVLLDKLLFQFQFQLSSRSPAEKSQNQESVSMANRWSLYSMTALVTGGTRGIGYAIVEELAEFGAVVHTCSRNEAELSKCLKDWEAKGFKVTGSVCDVSSRTDREKLIAEVSSVFGGKLNILASFLLLFASTLILPWLSSLQTMHINNAGTAITKATLDYTAEEISKIMLTNFESAYHLCQLAHPLLKASGAGSIVFNSSVAGQIGVGLSAYAATKGEVKLRMAFSFAFDQWFEDKDFLEAIKTRTPLGRVGEPREVSSLVVFLCLPAASYITGQIIAVDGGLTVNGFQYVTGSQG</sequence>
<gene>
    <name evidence="4" type="ORF">RJ641_036401</name>
</gene>
<dbReference type="PRINTS" id="PR00081">
    <property type="entry name" value="GDHRDH"/>
</dbReference>
<dbReference type="InterPro" id="IPR045000">
    <property type="entry name" value="TR"/>
</dbReference>
<dbReference type="AlphaFoldDB" id="A0AAN8VU79"/>
<keyword evidence="3" id="KW-0812">Transmembrane</keyword>
<dbReference type="GO" id="GO:0016491">
    <property type="term" value="F:oxidoreductase activity"/>
    <property type="evidence" value="ECO:0007669"/>
    <property type="project" value="UniProtKB-KW"/>
</dbReference>
<evidence type="ECO:0000313" key="4">
    <source>
        <dbReference type="EMBL" id="KAK6933507.1"/>
    </source>
</evidence>
<dbReference type="Gene3D" id="3.40.50.720">
    <property type="entry name" value="NAD(P)-binding Rossmann-like Domain"/>
    <property type="match status" value="1"/>
</dbReference>
<evidence type="ECO:0000256" key="2">
    <source>
        <dbReference type="ARBA" id="ARBA00023002"/>
    </source>
</evidence>
<keyword evidence="1" id="KW-0521">NADP</keyword>
<organism evidence="4 5">
    <name type="scientific">Dillenia turbinata</name>
    <dbReference type="NCBI Taxonomy" id="194707"/>
    <lineage>
        <taxon>Eukaryota</taxon>
        <taxon>Viridiplantae</taxon>
        <taxon>Streptophyta</taxon>
        <taxon>Embryophyta</taxon>
        <taxon>Tracheophyta</taxon>
        <taxon>Spermatophyta</taxon>
        <taxon>Magnoliopsida</taxon>
        <taxon>eudicotyledons</taxon>
        <taxon>Gunneridae</taxon>
        <taxon>Pentapetalae</taxon>
        <taxon>Dilleniales</taxon>
        <taxon>Dilleniaceae</taxon>
        <taxon>Dillenia</taxon>
    </lineage>
</organism>
<evidence type="ECO:0000256" key="1">
    <source>
        <dbReference type="ARBA" id="ARBA00022857"/>
    </source>
</evidence>
<keyword evidence="3" id="KW-1133">Transmembrane helix</keyword>
<dbReference type="InterPro" id="IPR002347">
    <property type="entry name" value="SDR_fam"/>
</dbReference>
<proteinExistence type="predicted"/>
<comment type="caution">
    <text evidence="4">The sequence shown here is derived from an EMBL/GenBank/DDBJ whole genome shotgun (WGS) entry which is preliminary data.</text>
</comment>
<evidence type="ECO:0000313" key="5">
    <source>
        <dbReference type="Proteomes" id="UP001370490"/>
    </source>
</evidence>
<reference evidence="4 5" key="1">
    <citation type="submission" date="2023-12" db="EMBL/GenBank/DDBJ databases">
        <title>A high-quality genome assembly for Dillenia turbinata (Dilleniales).</title>
        <authorList>
            <person name="Chanderbali A."/>
        </authorList>
    </citation>
    <scope>NUCLEOTIDE SEQUENCE [LARGE SCALE GENOMIC DNA]</scope>
    <source>
        <strain evidence="4">LSX21</strain>
        <tissue evidence="4">Leaf</tissue>
    </source>
</reference>
<dbReference type="Proteomes" id="UP001370490">
    <property type="component" value="Unassembled WGS sequence"/>
</dbReference>
<dbReference type="SUPFAM" id="SSF51735">
    <property type="entry name" value="NAD(P)-binding Rossmann-fold domains"/>
    <property type="match status" value="1"/>
</dbReference>
<name>A0AAN8VU79_9MAGN</name>
<dbReference type="PANTHER" id="PTHR42898:SF6">
    <property type="entry name" value="NADP-DEPENDENT MANNITOL DEHYDROGENASE"/>
    <property type="match status" value="1"/>
</dbReference>
<dbReference type="InterPro" id="IPR036291">
    <property type="entry name" value="NAD(P)-bd_dom_sf"/>
</dbReference>
<dbReference type="Pfam" id="PF13561">
    <property type="entry name" value="adh_short_C2"/>
    <property type="match status" value="1"/>
</dbReference>
<dbReference type="PANTHER" id="PTHR42898">
    <property type="entry name" value="TROPINONE REDUCTASE"/>
    <property type="match status" value="1"/>
</dbReference>
<keyword evidence="3" id="KW-0472">Membrane</keyword>
<feature type="transmembrane region" description="Helical" evidence="3">
    <location>
        <begin position="144"/>
        <end position="163"/>
    </location>
</feature>
<dbReference type="EMBL" id="JBAMMX010000009">
    <property type="protein sequence ID" value="KAK6933507.1"/>
    <property type="molecule type" value="Genomic_DNA"/>
</dbReference>